<sequence length="550" mass="60790">METYAPTPESTRTANLYRLRPGVAFADCWARPKNSADDTFAAARVAELGDEALLVTGSPEPTRVAWVALIEGLTGTSLNFWGGQSSAILFVRVGQEAFALTFGGGWRMLRSGAIDHDFGLNLALRVLDSAAVRTISRTHFSSKARVDRNTVPGGTSLWSFGIREHTELVGQIAGRIRSTESLRISQVRKSERRITIDCTKRVRLPIPSDRVNLIDDLREISRVLGEPPSPELELLTWISRVPSDADFLPEAWARLGHDLRDRADSVSVAYPAAYHAGPDVVTYRGKVGQSTIDTSELTLADIRDGLVEAEIDSYAHVLKSGHITGYSEDDDRLGDDVTALHWLTAQVDLAGGKRLVLLDGHWYDLTDQYRGHVDRVIETAFRPDPPWQLPAWREALPDAAGQRDEQAYNLHAGTLQGFLCLDRKLLRPTGRQGFEACDLLGPNQELIHVKRVSSRTGSGPLSHLFAQGIVAVENLVEKSTWDMFVDRVNELDPGRAEVLGNRPSAVVYAIHRSDRPLNMDSLFSFAKSELASATMIFQRLGIPMWISVIP</sequence>
<keyword evidence="2" id="KW-1185">Reference proteome</keyword>
<evidence type="ECO:0000313" key="1">
    <source>
        <dbReference type="EMBL" id="SDD51589.1"/>
    </source>
</evidence>
<proteinExistence type="predicted"/>
<organism evidence="1 2">
    <name type="scientific">Actinokineospora iranica</name>
    <dbReference type="NCBI Taxonomy" id="1271860"/>
    <lineage>
        <taxon>Bacteria</taxon>
        <taxon>Bacillati</taxon>
        <taxon>Actinomycetota</taxon>
        <taxon>Actinomycetes</taxon>
        <taxon>Pseudonocardiales</taxon>
        <taxon>Pseudonocardiaceae</taxon>
        <taxon>Actinokineospora</taxon>
    </lineage>
</organism>
<dbReference type="STRING" id="1271860.SAMN05216174_11276"/>
<reference evidence="2" key="1">
    <citation type="submission" date="2016-10" db="EMBL/GenBank/DDBJ databases">
        <authorList>
            <person name="Varghese N."/>
            <person name="Submissions S."/>
        </authorList>
    </citation>
    <scope>NUCLEOTIDE SEQUENCE [LARGE SCALE GENOMIC DNA]</scope>
    <source>
        <strain evidence="2">IBRC-M 10403</strain>
    </source>
</reference>
<dbReference type="AlphaFoldDB" id="A0A1G6VD68"/>
<protein>
    <submittedName>
        <fullName evidence="1">Sporadically distributed protein, TIGR04141 family</fullName>
    </submittedName>
</protein>
<name>A0A1G6VD68_9PSEU</name>
<dbReference type="EMBL" id="FMZZ01000012">
    <property type="protein sequence ID" value="SDD51589.1"/>
    <property type="molecule type" value="Genomic_DNA"/>
</dbReference>
<dbReference type="InterPro" id="IPR026487">
    <property type="entry name" value="CHP04141"/>
</dbReference>
<dbReference type="RefSeq" id="WP_175482985.1">
    <property type="nucleotide sequence ID" value="NZ_FMZZ01000012.1"/>
</dbReference>
<dbReference type="Pfam" id="PF19614">
    <property type="entry name" value="DUF6119"/>
    <property type="match status" value="1"/>
</dbReference>
<dbReference type="Proteomes" id="UP000199501">
    <property type="component" value="Unassembled WGS sequence"/>
</dbReference>
<accession>A0A1G6VD68</accession>
<evidence type="ECO:0000313" key="2">
    <source>
        <dbReference type="Proteomes" id="UP000199501"/>
    </source>
</evidence>
<dbReference type="NCBIfam" id="TIGR04141">
    <property type="entry name" value="TIGR04141 family sporadically distributed protein"/>
    <property type="match status" value="1"/>
</dbReference>
<gene>
    <name evidence="1" type="ORF">SAMN05216174_11276</name>
</gene>